<keyword evidence="15" id="KW-0328">Glycosyltransferase</keyword>
<dbReference type="EC" id="3.6.5.2" evidence="10"/>
<comment type="catalytic activity">
    <reaction evidence="34">
        <text>GTP + H2O = GDP + phosphate + H(+)</text>
        <dbReference type="Rhea" id="RHEA:19669"/>
        <dbReference type="ChEBI" id="CHEBI:15377"/>
        <dbReference type="ChEBI" id="CHEBI:15378"/>
        <dbReference type="ChEBI" id="CHEBI:37565"/>
        <dbReference type="ChEBI" id="CHEBI:43474"/>
        <dbReference type="ChEBI" id="CHEBI:58189"/>
        <dbReference type="EC" id="3.6.5.2"/>
    </reaction>
    <physiologicalReaction direction="left-to-right" evidence="34">
        <dbReference type="Rhea" id="RHEA:19670"/>
    </physiologicalReaction>
</comment>
<reference evidence="39" key="1">
    <citation type="submission" date="2024-02" db="UniProtKB">
        <authorList>
            <consortium name="WormBaseParasite"/>
        </authorList>
    </citation>
    <scope>IDENTIFICATION</scope>
</reference>
<comment type="subcellular location">
    <subcellularLocation>
        <location evidence="6">Cell membrane</location>
        <topology evidence="6">Lipid-anchor</topology>
        <orientation evidence="6">Cytoplasmic side</orientation>
    </subcellularLocation>
    <subcellularLocation>
        <location evidence="2">Cytoplasmic vesicle</location>
        <location evidence="2">Clathrin-coated vesicle</location>
    </subcellularLocation>
    <subcellularLocation>
        <location evidence="4">Endosome</location>
    </subcellularLocation>
    <subcellularLocation>
        <location evidence="5">Melanosome</location>
    </subcellularLocation>
    <subcellularLocation>
        <location evidence="7">Membrane</location>
        <location evidence="7">Clathrin-coated pit</location>
    </subcellularLocation>
    <subcellularLocation>
        <location evidence="3">Membrane</location>
        <topology evidence="3">Single-pass membrane protein</topology>
    </subcellularLocation>
</comment>
<dbReference type="PANTHER" id="PTHR48043:SF46">
    <property type="entry name" value="UDP-GLUCURONOSYLTRANSFERASE UGT-60-RELATED"/>
    <property type="match status" value="1"/>
</dbReference>
<evidence type="ECO:0000256" key="8">
    <source>
        <dbReference type="ARBA" id="ARBA00006270"/>
    </source>
</evidence>
<keyword evidence="31" id="KW-0636">Prenylation</keyword>
<dbReference type="Gene3D" id="3.40.50.2000">
    <property type="entry name" value="Glycogen Phosphorylase B"/>
    <property type="match status" value="1"/>
</dbReference>
<dbReference type="CDD" id="cd03784">
    <property type="entry name" value="GT1_Gtf-like"/>
    <property type="match status" value="1"/>
</dbReference>
<keyword evidence="19" id="KW-0732">Signal</keyword>
<dbReference type="InterPro" id="IPR027417">
    <property type="entry name" value="P-loop_NTPase"/>
</dbReference>
<dbReference type="GO" id="GO:0005905">
    <property type="term" value="C:clathrin-coated pit"/>
    <property type="evidence" value="ECO:0007669"/>
    <property type="project" value="UniProtKB-SubCell"/>
</dbReference>
<dbReference type="GO" id="GO:0005768">
    <property type="term" value="C:endosome"/>
    <property type="evidence" value="ECO:0007669"/>
    <property type="project" value="UniProtKB-SubCell"/>
</dbReference>
<sequence>MTSHGPREYDHLFKLLIIGDSGVGKSSLLLRFADNTFTENYITTIGVDFKIRTVDVDGQRVKLQIWDTAGQERFRTITSTYYRGTHGVIVVYDVTSGESFGNVKRWLHEIDSNCENVQKILVGNKCEDSSKRIVLESDARQFAETMNIRFFETSAKDNRNVEEMFSCITRLVLEAKLRQPSSNPSAQSGRGINLNERSNGNGKKKCKCGHVLFNYRLAETLSYLGHNVTLWTQMEMAMLDTGNNLLPPGVLEYRTNIHFSDSLKLEGLKVFQSMMFSAGDAYDLWWTGQEFRSMRLEACQQMLTESADKFDRLKKEDFDLAIGHFHDLCPLAIARKANVQKMVWITHGTSVYDFAGVQLGLRTQPSAVPHPLSNAGFSLSFWDRIQNALWHASLLDFVNLPENLLSEENEMYKRLVDSDEPDLWELSQCVSALLINGERLLDFPRPLPIHIAFSVKSASLGAEIEEILRKPSKGTILFSLGTVSNTTNMPEIMIKSFANAFARLTDYTILWRMEKKIPGIEKHSNVHLLKWLPQKMLMAHESTRLLIAHGGYNSLLETAQAGVPAVLMPLFADQKINAQRAQRYGIARVLDKLSLSPEKVEEAIRDVLENKHYTTSARRLSAMLRDKPDSTSPNNQLAYILRLAMRPRGYYTLQGAQKKDFLSFYNFDIFMIPLLLTFLFVVKQ</sequence>
<evidence type="ECO:0000256" key="3">
    <source>
        <dbReference type="ARBA" id="ARBA00004167"/>
    </source>
</evidence>
<evidence type="ECO:0000256" key="9">
    <source>
        <dbReference type="ARBA" id="ARBA00009995"/>
    </source>
</evidence>
<dbReference type="PROSITE" id="PS51417">
    <property type="entry name" value="ARF"/>
    <property type="match status" value="1"/>
</dbReference>
<evidence type="ECO:0000256" key="14">
    <source>
        <dbReference type="ARBA" id="ARBA00022553"/>
    </source>
</evidence>
<comment type="cofactor">
    <cofactor evidence="1">
        <name>Mg(2+)</name>
        <dbReference type="ChEBI" id="CHEBI:18420"/>
    </cofactor>
</comment>
<evidence type="ECO:0000256" key="28">
    <source>
        <dbReference type="ARBA" id="ARBA00023176"/>
    </source>
</evidence>
<evidence type="ECO:0000256" key="16">
    <source>
        <dbReference type="ARBA" id="ARBA00022679"/>
    </source>
</evidence>
<keyword evidence="18" id="KW-0479">Metal-binding</keyword>
<keyword evidence="25 37" id="KW-1133">Transmembrane helix</keyword>
<dbReference type="EC" id="2.4.1.17" evidence="11"/>
<keyword evidence="21" id="KW-0967">Endosome</keyword>
<dbReference type="Pfam" id="PF00201">
    <property type="entry name" value="UDPGT"/>
    <property type="match status" value="1"/>
</dbReference>
<keyword evidence="23" id="KW-0460">Magnesium</keyword>
<evidence type="ECO:0000256" key="19">
    <source>
        <dbReference type="ARBA" id="ARBA00022729"/>
    </source>
</evidence>
<evidence type="ECO:0000256" key="23">
    <source>
        <dbReference type="ARBA" id="ARBA00022842"/>
    </source>
</evidence>
<evidence type="ECO:0000256" key="17">
    <source>
        <dbReference type="ARBA" id="ARBA00022692"/>
    </source>
</evidence>
<evidence type="ECO:0000256" key="37">
    <source>
        <dbReference type="SAM" id="Phobius"/>
    </source>
</evidence>
<keyword evidence="22" id="KW-0378">Hydrolase</keyword>
<dbReference type="Proteomes" id="UP000887575">
    <property type="component" value="Unassembled WGS sequence"/>
</dbReference>
<proteinExistence type="inferred from homology"/>
<evidence type="ECO:0000256" key="22">
    <source>
        <dbReference type="ARBA" id="ARBA00022801"/>
    </source>
</evidence>
<comment type="similarity">
    <text evidence="8">Belongs to the small GTPase superfamily. Rab family.</text>
</comment>
<evidence type="ECO:0000256" key="12">
    <source>
        <dbReference type="ARBA" id="ARBA00022448"/>
    </source>
</evidence>
<keyword evidence="14" id="KW-0597">Phosphoprotein</keyword>
<dbReference type="GO" id="GO:0015031">
    <property type="term" value="P:protein transport"/>
    <property type="evidence" value="ECO:0007669"/>
    <property type="project" value="UniProtKB-KW"/>
</dbReference>
<keyword evidence="17 37" id="KW-0812">Transmembrane</keyword>
<evidence type="ECO:0000256" key="21">
    <source>
        <dbReference type="ARBA" id="ARBA00022753"/>
    </source>
</evidence>
<evidence type="ECO:0000256" key="34">
    <source>
        <dbReference type="ARBA" id="ARBA00047660"/>
    </source>
</evidence>
<dbReference type="PROSITE" id="PS51419">
    <property type="entry name" value="RAB"/>
    <property type="match status" value="1"/>
</dbReference>
<evidence type="ECO:0000256" key="30">
    <source>
        <dbReference type="ARBA" id="ARBA00023288"/>
    </source>
</evidence>
<dbReference type="InterPro" id="IPR035595">
    <property type="entry name" value="UDP_glycos_trans_CS"/>
</dbReference>
<protein>
    <recommendedName>
        <fullName evidence="35">Ras-related protein Rab-35</fullName>
        <ecNumber evidence="11">2.4.1.17</ecNumber>
        <ecNumber evidence="10">3.6.5.2</ecNumber>
    </recommendedName>
</protein>
<evidence type="ECO:0000256" key="2">
    <source>
        <dbReference type="ARBA" id="ARBA00004132"/>
    </source>
</evidence>
<evidence type="ECO:0000256" key="33">
    <source>
        <dbReference type="ARBA" id="ARBA00047475"/>
    </source>
</evidence>
<keyword evidence="13" id="KW-1003">Cell membrane</keyword>
<evidence type="ECO:0000256" key="13">
    <source>
        <dbReference type="ARBA" id="ARBA00022475"/>
    </source>
</evidence>
<dbReference type="SMART" id="SM00174">
    <property type="entry name" value="RHO"/>
    <property type="match status" value="1"/>
</dbReference>
<evidence type="ECO:0000256" key="7">
    <source>
        <dbReference type="ARBA" id="ARBA00004600"/>
    </source>
</evidence>
<evidence type="ECO:0000256" key="11">
    <source>
        <dbReference type="ARBA" id="ARBA00012544"/>
    </source>
</evidence>
<keyword evidence="26" id="KW-0342">GTP-binding</keyword>
<dbReference type="SMART" id="SM00176">
    <property type="entry name" value="RAN"/>
    <property type="match status" value="1"/>
</dbReference>
<name>A0AAF3E8R7_9BILA</name>
<evidence type="ECO:0000256" key="1">
    <source>
        <dbReference type="ARBA" id="ARBA00001946"/>
    </source>
</evidence>
<keyword evidence="24" id="KW-0653">Protein transport</keyword>
<evidence type="ECO:0000256" key="32">
    <source>
        <dbReference type="ARBA" id="ARBA00023329"/>
    </source>
</evidence>
<keyword evidence="30" id="KW-0449">Lipoprotein</keyword>
<dbReference type="FunFam" id="3.40.50.2000:FF:000118">
    <property type="entry name" value="UDP-glucuronosyltransferase"/>
    <property type="match status" value="1"/>
</dbReference>
<keyword evidence="20" id="KW-0547">Nucleotide-binding</keyword>
<dbReference type="InterPro" id="IPR001806">
    <property type="entry name" value="Small_GTPase"/>
</dbReference>
<dbReference type="InterPro" id="IPR041815">
    <property type="entry name" value="Rab35"/>
</dbReference>
<dbReference type="GO" id="GO:0032482">
    <property type="term" value="P:Rab protein signal transduction"/>
    <property type="evidence" value="ECO:0007669"/>
    <property type="project" value="InterPro"/>
</dbReference>
<evidence type="ECO:0000256" key="10">
    <source>
        <dbReference type="ARBA" id="ARBA00011984"/>
    </source>
</evidence>
<dbReference type="GO" id="GO:0030136">
    <property type="term" value="C:clathrin-coated vesicle"/>
    <property type="evidence" value="ECO:0007669"/>
    <property type="project" value="UniProtKB-SubCell"/>
</dbReference>
<feature type="transmembrane region" description="Helical" evidence="37">
    <location>
        <begin position="662"/>
        <end position="682"/>
    </location>
</feature>
<dbReference type="GO" id="GO:0005886">
    <property type="term" value="C:plasma membrane"/>
    <property type="evidence" value="ECO:0007669"/>
    <property type="project" value="UniProtKB-SubCell"/>
</dbReference>
<evidence type="ECO:0000256" key="24">
    <source>
        <dbReference type="ARBA" id="ARBA00022927"/>
    </source>
</evidence>
<keyword evidence="29" id="KW-0325">Glycoprotein</keyword>
<evidence type="ECO:0000256" key="29">
    <source>
        <dbReference type="ARBA" id="ARBA00023180"/>
    </source>
</evidence>
<dbReference type="CDD" id="cd04110">
    <property type="entry name" value="Rab35"/>
    <property type="match status" value="1"/>
</dbReference>
<dbReference type="SUPFAM" id="SSF52540">
    <property type="entry name" value="P-loop containing nucleoside triphosphate hydrolases"/>
    <property type="match status" value="1"/>
</dbReference>
<comment type="similarity">
    <text evidence="9">Belongs to the UDP-glycosyltransferase family.</text>
</comment>
<dbReference type="FunFam" id="3.40.50.300:FF:000404">
    <property type="entry name" value="Putative ras-related protein Rab-35"/>
    <property type="match status" value="1"/>
</dbReference>
<keyword evidence="38" id="KW-1185">Reference proteome</keyword>
<keyword evidence="28" id="KW-0168">Coated pit</keyword>
<dbReference type="SMART" id="SM00173">
    <property type="entry name" value="RAS"/>
    <property type="match status" value="1"/>
</dbReference>
<dbReference type="InterPro" id="IPR002213">
    <property type="entry name" value="UDP_glucos_trans"/>
</dbReference>
<feature type="region of interest" description="Disordered" evidence="36">
    <location>
        <begin position="179"/>
        <end position="198"/>
    </location>
</feature>
<dbReference type="SMART" id="SM00175">
    <property type="entry name" value="RAB"/>
    <property type="match status" value="1"/>
</dbReference>
<keyword evidence="32" id="KW-0968">Cytoplasmic vesicle</keyword>
<keyword evidence="16" id="KW-0808">Transferase</keyword>
<dbReference type="PROSITE" id="PS51421">
    <property type="entry name" value="RAS"/>
    <property type="match status" value="1"/>
</dbReference>
<dbReference type="GO" id="GO:0046872">
    <property type="term" value="F:metal ion binding"/>
    <property type="evidence" value="ECO:0007669"/>
    <property type="project" value="UniProtKB-KW"/>
</dbReference>
<evidence type="ECO:0000256" key="35">
    <source>
        <dbReference type="ARBA" id="ARBA00067828"/>
    </source>
</evidence>
<dbReference type="InterPro" id="IPR050271">
    <property type="entry name" value="UDP-glycosyltransferase"/>
</dbReference>
<evidence type="ECO:0000256" key="31">
    <source>
        <dbReference type="ARBA" id="ARBA00023289"/>
    </source>
</evidence>
<evidence type="ECO:0000256" key="26">
    <source>
        <dbReference type="ARBA" id="ARBA00023134"/>
    </source>
</evidence>
<dbReference type="GO" id="GO:0005525">
    <property type="term" value="F:GTP binding"/>
    <property type="evidence" value="ECO:0007669"/>
    <property type="project" value="UniProtKB-KW"/>
</dbReference>
<evidence type="ECO:0000256" key="4">
    <source>
        <dbReference type="ARBA" id="ARBA00004177"/>
    </source>
</evidence>
<dbReference type="AlphaFoldDB" id="A0AAF3E8R7"/>
<dbReference type="PROSITE" id="PS51420">
    <property type="entry name" value="RHO"/>
    <property type="match status" value="1"/>
</dbReference>
<dbReference type="SUPFAM" id="SSF53756">
    <property type="entry name" value="UDP-Glycosyltransferase/glycogen phosphorylase"/>
    <property type="match status" value="1"/>
</dbReference>
<evidence type="ECO:0000256" key="6">
    <source>
        <dbReference type="ARBA" id="ARBA00004342"/>
    </source>
</evidence>
<comment type="catalytic activity">
    <reaction evidence="33">
        <text>glucuronate acceptor + UDP-alpha-D-glucuronate = acceptor beta-D-glucuronoside + UDP + H(+)</text>
        <dbReference type="Rhea" id="RHEA:21032"/>
        <dbReference type="ChEBI" id="CHEBI:15378"/>
        <dbReference type="ChEBI" id="CHEBI:58052"/>
        <dbReference type="ChEBI" id="CHEBI:58223"/>
        <dbReference type="ChEBI" id="CHEBI:132367"/>
        <dbReference type="ChEBI" id="CHEBI:132368"/>
        <dbReference type="EC" id="2.4.1.17"/>
    </reaction>
</comment>
<dbReference type="PROSITE" id="PS00375">
    <property type="entry name" value="UDPGT"/>
    <property type="match status" value="1"/>
</dbReference>
<dbReference type="PRINTS" id="PR00449">
    <property type="entry name" value="RASTRNSFRMNG"/>
</dbReference>
<dbReference type="PANTHER" id="PTHR48043">
    <property type="entry name" value="EG:EG0003.4 PROTEIN-RELATED"/>
    <property type="match status" value="1"/>
</dbReference>
<accession>A0AAF3E8R7</accession>
<keyword evidence="27 37" id="KW-0472">Membrane</keyword>
<evidence type="ECO:0000256" key="20">
    <source>
        <dbReference type="ARBA" id="ARBA00022741"/>
    </source>
</evidence>
<evidence type="ECO:0000256" key="15">
    <source>
        <dbReference type="ARBA" id="ARBA00022676"/>
    </source>
</evidence>
<organism evidence="38 39">
    <name type="scientific">Mesorhabditis belari</name>
    <dbReference type="NCBI Taxonomy" id="2138241"/>
    <lineage>
        <taxon>Eukaryota</taxon>
        <taxon>Metazoa</taxon>
        <taxon>Ecdysozoa</taxon>
        <taxon>Nematoda</taxon>
        <taxon>Chromadorea</taxon>
        <taxon>Rhabditida</taxon>
        <taxon>Rhabditina</taxon>
        <taxon>Rhabditomorpha</taxon>
        <taxon>Rhabditoidea</taxon>
        <taxon>Rhabditidae</taxon>
        <taxon>Mesorhabditinae</taxon>
        <taxon>Mesorhabditis</taxon>
    </lineage>
</organism>
<evidence type="ECO:0000256" key="18">
    <source>
        <dbReference type="ARBA" id="ARBA00022723"/>
    </source>
</evidence>
<dbReference type="Gene3D" id="3.40.50.300">
    <property type="entry name" value="P-loop containing nucleotide triphosphate hydrolases"/>
    <property type="match status" value="1"/>
</dbReference>
<evidence type="ECO:0000256" key="27">
    <source>
        <dbReference type="ARBA" id="ARBA00023136"/>
    </source>
</evidence>
<dbReference type="Pfam" id="PF00071">
    <property type="entry name" value="Ras"/>
    <property type="match status" value="1"/>
</dbReference>
<evidence type="ECO:0000313" key="39">
    <source>
        <dbReference type="WBParaSite" id="MBELARI_LOCUS10308"/>
    </source>
</evidence>
<keyword evidence="12" id="KW-0813">Transport</keyword>
<dbReference type="GO" id="GO:0003925">
    <property type="term" value="F:G protein activity"/>
    <property type="evidence" value="ECO:0007669"/>
    <property type="project" value="UniProtKB-EC"/>
</dbReference>
<dbReference type="WBParaSite" id="MBELARI_LOCUS10308">
    <property type="protein sequence ID" value="MBELARI_LOCUS10308"/>
    <property type="gene ID" value="MBELARI_LOCUS10308"/>
</dbReference>
<evidence type="ECO:0000256" key="36">
    <source>
        <dbReference type="SAM" id="MobiDB-lite"/>
    </source>
</evidence>
<evidence type="ECO:0000313" key="38">
    <source>
        <dbReference type="Proteomes" id="UP000887575"/>
    </source>
</evidence>
<evidence type="ECO:0000256" key="25">
    <source>
        <dbReference type="ARBA" id="ARBA00022989"/>
    </source>
</evidence>
<dbReference type="InterPro" id="IPR005225">
    <property type="entry name" value="Small_GTP-bd"/>
</dbReference>
<dbReference type="NCBIfam" id="TIGR00231">
    <property type="entry name" value="small_GTP"/>
    <property type="match status" value="1"/>
</dbReference>
<evidence type="ECO:0000256" key="5">
    <source>
        <dbReference type="ARBA" id="ARBA00004223"/>
    </source>
</evidence>
<dbReference type="GO" id="GO:0015020">
    <property type="term" value="F:glucuronosyltransferase activity"/>
    <property type="evidence" value="ECO:0007669"/>
    <property type="project" value="UniProtKB-EC"/>
</dbReference>